<dbReference type="InterPro" id="IPR002018">
    <property type="entry name" value="CarbesteraseB"/>
</dbReference>
<dbReference type="InterPro" id="IPR019826">
    <property type="entry name" value="Carboxylesterase_B_AS"/>
</dbReference>
<evidence type="ECO:0000256" key="2">
    <source>
        <dbReference type="ARBA" id="ARBA00022487"/>
    </source>
</evidence>
<dbReference type="InterPro" id="IPR019819">
    <property type="entry name" value="Carboxylesterase_B_CS"/>
</dbReference>
<dbReference type="RefSeq" id="XP_011674808.2">
    <property type="nucleotide sequence ID" value="XM_011676506.2"/>
</dbReference>
<keyword evidence="2" id="KW-0719">Serine esterase</keyword>
<dbReference type="OMA" id="HLTENVY"/>
<dbReference type="OrthoDB" id="19653at2759"/>
<dbReference type="PROSITE" id="PS00941">
    <property type="entry name" value="CARBOXYLESTERASE_B_2"/>
    <property type="match status" value="1"/>
</dbReference>
<reference evidence="6" key="2">
    <citation type="submission" date="2021-01" db="UniProtKB">
        <authorList>
            <consortium name="EnsemblMetazoa"/>
        </authorList>
    </citation>
    <scope>IDENTIFICATION</scope>
</reference>
<dbReference type="GeneID" id="100893063"/>
<dbReference type="PANTHER" id="PTHR43918:SF12">
    <property type="entry name" value="ACETYLCHOLINESTERASE 1"/>
    <property type="match status" value="1"/>
</dbReference>
<evidence type="ECO:0000256" key="3">
    <source>
        <dbReference type="ARBA" id="ARBA00022801"/>
    </source>
</evidence>
<dbReference type="InterPro" id="IPR050654">
    <property type="entry name" value="AChE-related_enzymes"/>
</dbReference>
<reference evidence="7" key="1">
    <citation type="submission" date="2015-02" db="EMBL/GenBank/DDBJ databases">
        <title>Genome sequencing for Strongylocentrotus purpuratus.</title>
        <authorList>
            <person name="Murali S."/>
            <person name="Liu Y."/>
            <person name="Vee V."/>
            <person name="English A."/>
            <person name="Wang M."/>
            <person name="Skinner E."/>
            <person name="Han Y."/>
            <person name="Muzny D.M."/>
            <person name="Worley K.C."/>
            <person name="Gibbs R.A."/>
        </authorList>
    </citation>
    <scope>NUCLEOTIDE SEQUENCE</scope>
</reference>
<evidence type="ECO:0000313" key="6">
    <source>
        <dbReference type="EnsemblMetazoa" id="XP_011674808"/>
    </source>
</evidence>
<protein>
    <recommendedName>
        <fullName evidence="4">Carboxylic ester hydrolase</fullName>
        <ecNumber evidence="4">3.1.1.-</ecNumber>
    </recommendedName>
</protein>
<feature type="domain" description="Carboxylesterase type B" evidence="5">
    <location>
        <begin position="23"/>
        <end position="543"/>
    </location>
</feature>
<accession>A0A7M7HJW1</accession>
<feature type="chain" id="PRO_5029946541" description="Carboxylic ester hydrolase" evidence="4">
    <location>
        <begin position="22"/>
        <end position="585"/>
    </location>
</feature>
<evidence type="ECO:0000259" key="5">
    <source>
        <dbReference type="Pfam" id="PF00135"/>
    </source>
</evidence>
<name>A0A7M7HJW1_STRPU</name>
<organism evidence="6 7">
    <name type="scientific">Strongylocentrotus purpuratus</name>
    <name type="common">Purple sea urchin</name>
    <dbReference type="NCBI Taxonomy" id="7668"/>
    <lineage>
        <taxon>Eukaryota</taxon>
        <taxon>Metazoa</taxon>
        <taxon>Echinodermata</taxon>
        <taxon>Eleutherozoa</taxon>
        <taxon>Echinozoa</taxon>
        <taxon>Echinoidea</taxon>
        <taxon>Euechinoidea</taxon>
        <taxon>Echinacea</taxon>
        <taxon>Camarodonta</taxon>
        <taxon>Echinidea</taxon>
        <taxon>Strongylocentrotidae</taxon>
        <taxon>Strongylocentrotus</taxon>
    </lineage>
</organism>
<keyword evidence="7" id="KW-1185">Reference proteome</keyword>
<feature type="signal peptide" evidence="4">
    <location>
        <begin position="1"/>
        <end position="21"/>
    </location>
</feature>
<evidence type="ECO:0000256" key="4">
    <source>
        <dbReference type="RuleBase" id="RU361235"/>
    </source>
</evidence>
<dbReference type="InParanoid" id="A0A7M7HJW1"/>
<comment type="similarity">
    <text evidence="1 4">Belongs to the type-B carboxylesterase/lipase family.</text>
</comment>
<keyword evidence="3 4" id="KW-0378">Hydrolase</keyword>
<dbReference type="FunCoup" id="A0A7M7HJW1">
    <property type="interactions" value="55"/>
</dbReference>
<dbReference type="EnsemblMetazoa" id="XM_011676506">
    <property type="protein sequence ID" value="XP_011674808"/>
    <property type="gene ID" value="LOC100893063"/>
</dbReference>
<dbReference type="AlphaFoldDB" id="A0A7M7HJW1"/>
<dbReference type="PANTHER" id="PTHR43918">
    <property type="entry name" value="ACETYLCHOLINESTERASE"/>
    <property type="match status" value="1"/>
</dbReference>
<dbReference type="CDD" id="cd00312">
    <property type="entry name" value="Esterase_lipase"/>
    <property type="match status" value="1"/>
</dbReference>
<evidence type="ECO:0000313" key="7">
    <source>
        <dbReference type="Proteomes" id="UP000007110"/>
    </source>
</evidence>
<dbReference type="Proteomes" id="UP000007110">
    <property type="component" value="Unassembled WGS sequence"/>
</dbReference>
<dbReference type="Pfam" id="PF00135">
    <property type="entry name" value="COesterase"/>
    <property type="match status" value="1"/>
</dbReference>
<keyword evidence="4" id="KW-0732">Signal</keyword>
<dbReference type="SUPFAM" id="SSF53474">
    <property type="entry name" value="alpha/beta-Hydrolases"/>
    <property type="match status" value="1"/>
</dbReference>
<dbReference type="EC" id="3.1.1.-" evidence="4"/>
<dbReference type="InterPro" id="IPR029058">
    <property type="entry name" value="AB_hydrolase_fold"/>
</dbReference>
<dbReference type="FunFam" id="3.40.50.1820:FF:000128">
    <property type="entry name" value="Carboxylic ester hydrolase"/>
    <property type="match status" value="1"/>
</dbReference>
<dbReference type="KEGG" id="spu:100893063"/>
<dbReference type="Gene3D" id="3.40.50.1820">
    <property type="entry name" value="alpha/beta hydrolase"/>
    <property type="match status" value="1"/>
</dbReference>
<dbReference type="PROSITE" id="PS00122">
    <property type="entry name" value="CARBOXYLESTERASE_B_1"/>
    <property type="match status" value="1"/>
</dbReference>
<evidence type="ECO:0000256" key="1">
    <source>
        <dbReference type="ARBA" id="ARBA00005964"/>
    </source>
</evidence>
<sequence length="585" mass="65091">MDVLSILGAIWTLCLLTITRAGPIVETTNGPVEGFTDHLTENVYLRVDRDIDVYLGIAFSEPPVGRLRFANPEPKKPWEGVWNATYVRPMCPQILPGRRSGKDEDCLYLNVYVPQPVTDFKAVMVWIHGGAYNAGAGGRLWYSGTPLAAFGDVIVVTINYRLGPFGFLSTGDESAPGNFGMMDQIMALQWVQDNIQNFGGDPTRVTLFGQSAGATSIGLHLLSPLSQPLFKYAIMQSGSTLTPFAYTDDKERSRKEAFLVGENLGCRTTSSRSLISCLRTKSTSQILASSLSLIFLSAPVIDGVFLPDHPEVLVQTGQFKRTNILIGTNHDEGTAWALSAFPRDINSNEKPNMYRDLYDVWHGRYTYGLTNDIILRSMDQEYLNWKEADDPEADYLDAFVAQITDQTFVAPADTLSRAYATQDGGDVYLYQMTHVPSASVYELTPRDIGPGWLGVTHGEEFQFVFGWSFIPDISDSRPQLPPVEKVFMADVMSYWSNFAKTGNPNPPGKPNWSRFTLPDMDYLKLEPGFPSDRALRAGTCNFWNAYIPALVQVSGNGYVFDEREYFDSSISSTGPHLMVYVKLDQ</sequence>
<proteinExistence type="inferred from homology"/>
<dbReference type="GO" id="GO:0052689">
    <property type="term" value="F:carboxylic ester hydrolase activity"/>
    <property type="evidence" value="ECO:0007669"/>
    <property type="project" value="UniProtKB-KW"/>
</dbReference>